<accession>A0A835R3Q0</accession>
<proteinExistence type="predicted"/>
<organism evidence="2 3">
    <name type="scientific">Vanilla planifolia</name>
    <name type="common">Vanilla</name>
    <dbReference type="NCBI Taxonomy" id="51239"/>
    <lineage>
        <taxon>Eukaryota</taxon>
        <taxon>Viridiplantae</taxon>
        <taxon>Streptophyta</taxon>
        <taxon>Embryophyta</taxon>
        <taxon>Tracheophyta</taxon>
        <taxon>Spermatophyta</taxon>
        <taxon>Magnoliopsida</taxon>
        <taxon>Liliopsida</taxon>
        <taxon>Asparagales</taxon>
        <taxon>Orchidaceae</taxon>
        <taxon>Vanilloideae</taxon>
        <taxon>Vanilleae</taxon>
        <taxon>Vanilla</taxon>
    </lineage>
</organism>
<dbReference type="PANTHER" id="PTHR34196:SF2">
    <property type="entry name" value="OS02G0697700 PROTEIN"/>
    <property type="match status" value="1"/>
</dbReference>
<name>A0A835R3Q0_VANPL</name>
<feature type="compositionally biased region" description="Basic and acidic residues" evidence="1">
    <location>
        <begin position="101"/>
        <end position="113"/>
    </location>
</feature>
<protein>
    <submittedName>
        <fullName evidence="2">Uncharacterized protein</fullName>
    </submittedName>
</protein>
<comment type="caution">
    <text evidence="2">The sequence shown here is derived from an EMBL/GenBank/DDBJ whole genome shotgun (WGS) entry which is preliminary data.</text>
</comment>
<gene>
    <name evidence="2" type="ORF">HPP92_009019</name>
</gene>
<evidence type="ECO:0000313" key="2">
    <source>
        <dbReference type="EMBL" id="KAG0484940.1"/>
    </source>
</evidence>
<keyword evidence="3" id="KW-1185">Reference proteome</keyword>
<feature type="region of interest" description="Disordered" evidence="1">
    <location>
        <begin position="87"/>
        <end position="130"/>
    </location>
</feature>
<evidence type="ECO:0000313" key="3">
    <source>
        <dbReference type="Proteomes" id="UP000636800"/>
    </source>
</evidence>
<dbReference type="PANTHER" id="PTHR34196">
    <property type="entry name" value="OS02G0697700 PROTEIN"/>
    <property type="match status" value="1"/>
</dbReference>
<sequence>MAGFFSRLSGGKIGLQTTQNTAFTTEESPKDSEIGKAMTTIGHHGIEDLEFRPIEHPIEPINYDQPIICPLLESSILKKDGRICKKKMSSSSAQMRGGLSDVKEGTHLEGKESNRRRHKSAPTSSSIVSSISTPENDFIELLDECTVEEDRNIGS</sequence>
<feature type="compositionally biased region" description="Low complexity" evidence="1">
    <location>
        <begin position="121"/>
        <end position="130"/>
    </location>
</feature>
<dbReference type="Proteomes" id="UP000636800">
    <property type="component" value="Unassembled WGS sequence"/>
</dbReference>
<reference evidence="2 3" key="1">
    <citation type="journal article" date="2020" name="Nat. Food">
        <title>A phased Vanilla planifolia genome enables genetic improvement of flavour and production.</title>
        <authorList>
            <person name="Hasing T."/>
            <person name="Tang H."/>
            <person name="Brym M."/>
            <person name="Khazi F."/>
            <person name="Huang T."/>
            <person name="Chambers A.H."/>
        </authorList>
    </citation>
    <scope>NUCLEOTIDE SEQUENCE [LARGE SCALE GENOMIC DNA]</scope>
    <source>
        <tissue evidence="2">Leaf</tissue>
    </source>
</reference>
<dbReference type="AlphaFoldDB" id="A0A835R3Q0"/>
<dbReference type="OrthoDB" id="10251412at2759"/>
<dbReference type="EMBL" id="JADCNL010000004">
    <property type="protein sequence ID" value="KAG0484940.1"/>
    <property type="molecule type" value="Genomic_DNA"/>
</dbReference>
<evidence type="ECO:0000256" key="1">
    <source>
        <dbReference type="SAM" id="MobiDB-lite"/>
    </source>
</evidence>